<dbReference type="PANTHER" id="PTHR31286:SF99">
    <property type="entry name" value="DUF4283 DOMAIN-CONTAINING PROTEIN"/>
    <property type="match status" value="1"/>
</dbReference>
<dbReference type="Proteomes" id="UP000238479">
    <property type="component" value="Chromosome 1"/>
</dbReference>
<dbReference type="EMBL" id="PDCK01000039">
    <property type="protein sequence ID" value="PRQ56921.1"/>
    <property type="molecule type" value="Genomic_DNA"/>
</dbReference>
<name>A0A2P6SE13_ROSCH</name>
<dbReference type="InterPro" id="IPR025558">
    <property type="entry name" value="DUF4283"/>
</dbReference>
<dbReference type="OMA" id="MFRTRAT"/>
<keyword evidence="3" id="KW-1185">Reference proteome</keyword>
<accession>A0A2P6SE13</accession>
<protein>
    <recommendedName>
        <fullName evidence="1">DUF4283 domain-containing protein</fullName>
    </recommendedName>
</protein>
<organism evidence="2 3">
    <name type="scientific">Rosa chinensis</name>
    <name type="common">China rose</name>
    <dbReference type="NCBI Taxonomy" id="74649"/>
    <lineage>
        <taxon>Eukaryota</taxon>
        <taxon>Viridiplantae</taxon>
        <taxon>Streptophyta</taxon>
        <taxon>Embryophyta</taxon>
        <taxon>Tracheophyta</taxon>
        <taxon>Spermatophyta</taxon>
        <taxon>Magnoliopsida</taxon>
        <taxon>eudicotyledons</taxon>
        <taxon>Gunneridae</taxon>
        <taxon>Pentapetalae</taxon>
        <taxon>rosids</taxon>
        <taxon>fabids</taxon>
        <taxon>Rosales</taxon>
        <taxon>Rosaceae</taxon>
        <taxon>Rosoideae</taxon>
        <taxon>Rosoideae incertae sedis</taxon>
        <taxon>Rosa</taxon>
    </lineage>
</organism>
<comment type="caution">
    <text evidence="2">The sequence shown here is derived from an EMBL/GenBank/DDBJ whole genome shotgun (WGS) entry which is preliminary data.</text>
</comment>
<feature type="domain" description="DUF4283" evidence="1">
    <location>
        <begin position="92"/>
        <end position="176"/>
    </location>
</feature>
<sequence length="246" mass="28514">MSIQRKCVKNGGDISTDLEALRMEDLDTTVQNPSPLQPQMTYASTLKNLVDRYRQTMTEDFEFNDDDCTYSQGKHGQNVSFSEKIHNKLDFEWRCAVVVKLMGKPNSTNTFDFMLRGLRRKWQVKGGWQLIDLPNDFYIVKFNLEEDMNYALCGGPWILAGQTLIVRKWRPDFDPMKEFIRKMVLWVRIFGLPVKFFKDFTVEKIGKIIGDVVKVDKLTVGQARGQFARVCIEVDLSKPLRPFGSH</sequence>
<gene>
    <name evidence="2" type="ORF">RchiOBHm_Chr1g0342591</name>
</gene>
<evidence type="ECO:0000259" key="1">
    <source>
        <dbReference type="Pfam" id="PF14111"/>
    </source>
</evidence>
<dbReference type="PANTHER" id="PTHR31286">
    <property type="entry name" value="GLYCINE-RICH CELL WALL STRUCTURAL PROTEIN 1.8-LIKE"/>
    <property type="match status" value="1"/>
</dbReference>
<dbReference type="Gramene" id="PRQ56921">
    <property type="protein sequence ID" value="PRQ56921"/>
    <property type="gene ID" value="RchiOBHm_Chr1g0342591"/>
</dbReference>
<proteinExistence type="predicted"/>
<evidence type="ECO:0000313" key="2">
    <source>
        <dbReference type="EMBL" id="PRQ56921.1"/>
    </source>
</evidence>
<evidence type="ECO:0000313" key="3">
    <source>
        <dbReference type="Proteomes" id="UP000238479"/>
    </source>
</evidence>
<dbReference type="AlphaFoldDB" id="A0A2P6SE13"/>
<dbReference type="Pfam" id="PF14111">
    <property type="entry name" value="DUF4283"/>
    <property type="match status" value="1"/>
</dbReference>
<reference evidence="2 3" key="1">
    <citation type="journal article" date="2018" name="Nat. Genet.">
        <title>The Rosa genome provides new insights in the design of modern roses.</title>
        <authorList>
            <person name="Bendahmane M."/>
        </authorList>
    </citation>
    <scope>NUCLEOTIDE SEQUENCE [LARGE SCALE GENOMIC DNA]</scope>
    <source>
        <strain evidence="3">cv. Old Blush</strain>
    </source>
</reference>
<dbReference type="InterPro" id="IPR040256">
    <property type="entry name" value="At4g02000-like"/>
</dbReference>
<dbReference type="STRING" id="74649.A0A2P6SE13"/>